<dbReference type="Proteomes" id="UP000626092">
    <property type="component" value="Unassembled WGS sequence"/>
</dbReference>
<dbReference type="InterPro" id="IPR001087">
    <property type="entry name" value="GDSL"/>
</dbReference>
<evidence type="ECO:0008006" key="4">
    <source>
        <dbReference type="Google" id="ProtNLM"/>
    </source>
</evidence>
<sequence>MVHSMAPLVLVIYNARCKITMYSSIEPLLGDSCKVVDERWPATHVILITPPPIDEDRRLLHPNVENLLGLPERTNESAGAYARACIAVAEDSGIPVVDLWNKMLEFPDWKKAYLRDGLHLTQSGNRIVFEEVIKKLRDAGLSLDTLEVDLPLIAAIDPNDPLKAFHKGDRP</sequence>
<evidence type="ECO:0000313" key="3">
    <source>
        <dbReference type="Proteomes" id="UP000626092"/>
    </source>
</evidence>
<dbReference type="OrthoDB" id="671439at2759"/>
<dbReference type="InterPro" id="IPR045136">
    <property type="entry name" value="Iah1-like"/>
</dbReference>
<dbReference type="GO" id="GO:0016788">
    <property type="term" value="F:hydrolase activity, acting on ester bonds"/>
    <property type="evidence" value="ECO:0007669"/>
    <property type="project" value="InterPro"/>
</dbReference>
<evidence type="ECO:0000313" key="2">
    <source>
        <dbReference type="EMBL" id="KAF7120342.1"/>
    </source>
</evidence>
<keyword evidence="3" id="KW-1185">Reference proteome</keyword>
<dbReference type="SUPFAM" id="SSF52266">
    <property type="entry name" value="SGNH hydrolase"/>
    <property type="match status" value="1"/>
</dbReference>
<dbReference type="EMBL" id="WJXA01000013">
    <property type="protein sequence ID" value="KAF7120342.1"/>
    <property type="molecule type" value="Genomic_DNA"/>
</dbReference>
<dbReference type="PANTHER" id="PTHR14209">
    <property type="entry name" value="ISOAMYL ACETATE-HYDROLYZING ESTERASE 1"/>
    <property type="match status" value="1"/>
</dbReference>
<dbReference type="Gene3D" id="3.40.50.1110">
    <property type="entry name" value="SGNH hydrolase"/>
    <property type="match status" value="1"/>
</dbReference>
<reference evidence="2" key="1">
    <citation type="submission" date="2019-11" db="EMBL/GenBank/DDBJ databases">
        <authorList>
            <person name="Liu Y."/>
            <person name="Hou J."/>
            <person name="Li T.-Q."/>
            <person name="Guan C.-H."/>
            <person name="Wu X."/>
            <person name="Wu H.-Z."/>
            <person name="Ling F."/>
            <person name="Zhang R."/>
            <person name="Shi X.-G."/>
            <person name="Ren J.-P."/>
            <person name="Chen E.-F."/>
            <person name="Sun J.-M."/>
        </authorList>
    </citation>
    <scope>NUCLEOTIDE SEQUENCE</scope>
    <source>
        <strain evidence="2">Adult_tree_wgs_1</strain>
        <tissue evidence="2">Leaves</tissue>
    </source>
</reference>
<protein>
    <recommendedName>
        <fullName evidence="4">SGNH hydrolase-type esterase domain-containing protein</fullName>
    </recommendedName>
</protein>
<comment type="caution">
    <text evidence="2">The sequence shown here is derived from an EMBL/GenBank/DDBJ whole genome shotgun (WGS) entry which is preliminary data.</text>
</comment>
<proteinExistence type="inferred from homology"/>
<dbReference type="AlphaFoldDB" id="A0A834L6X1"/>
<accession>A0A834L6X1</accession>
<name>A0A834L6X1_RHOSS</name>
<gene>
    <name evidence="2" type="ORF">RHSIM_Rhsim13G0185300</name>
</gene>
<dbReference type="InterPro" id="IPR036514">
    <property type="entry name" value="SGNH_hydro_sf"/>
</dbReference>
<evidence type="ECO:0000256" key="1">
    <source>
        <dbReference type="ARBA" id="ARBA00008668"/>
    </source>
</evidence>
<organism evidence="2 3">
    <name type="scientific">Rhododendron simsii</name>
    <name type="common">Sims's rhododendron</name>
    <dbReference type="NCBI Taxonomy" id="118357"/>
    <lineage>
        <taxon>Eukaryota</taxon>
        <taxon>Viridiplantae</taxon>
        <taxon>Streptophyta</taxon>
        <taxon>Embryophyta</taxon>
        <taxon>Tracheophyta</taxon>
        <taxon>Spermatophyta</taxon>
        <taxon>Magnoliopsida</taxon>
        <taxon>eudicotyledons</taxon>
        <taxon>Gunneridae</taxon>
        <taxon>Pentapetalae</taxon>
        <taxon>asterids</taxon>
        <taxon>Ericales</taxon>
        <taxon>Ericaceae</taxon>
        <taxon>Ericoideae</taxon>
        <taxon>Rhodoreae</taxon>
        <taxon>Rhododendron</taxon>
    </lineage>
</organism>
<dbReference type="Pfam" id="PF00657">
    <property type="entry name" value="Lipase_GDSL"/>
    <property type="match status" value="1"/>
</dbReference>
<dbReference type="PANTHER" id="PTHR14209:SF19">
    <property type="entry name" value="ISOAMYL ACETATE-HYDROLYZING ESTERASE 1 HOMOLOG"/>
    <property type="match status" value="1"/>
</dbReference>
<comment type="similarity">
    <text evidence="1">Belongs to the 'GDSL' lipolytic enzyme family.</text>
</comment>